<organism evidence="16 17">
    <name type="scientific">Oncorhynchus mykiss</name>
    <name type="common">Rainbow trout</name>
    <name type="synonym">Salmo gairdneri</name>
    <dbReference type="NCBI Taxonomy" id="8022"/>
    <lineage>
        <taxon>Eukaryota</taxon>
        <taxon>Metazoa</taxon>
        <taxon>Chordata</taxon>
        <taxon>Craniata</taxon>
        <taxon>Vertebrata</taxon>
        <taxon>Euteleostomi</taxon>
        <taxon>Actinopterygii</taxon>
        <taxon>Neopterygii</taxon>
        <taxon>Teleostei</taxon>
        <taxon>Protacanthopterygii</taxon>
        <taxon>Salmoniformes</taxon>
        <taxon>Salmonidae</taxon>
        <taxon>Salmoninae</taxon>
        <taxon>Oncorhynchus</taxon>
    </lineage>
</organism>
<keyword evidence="6 14" id="KW-1133">Transmembrane helix</keyword>
<dbReference type="SUPFAM" id="SSF81321">
    <property type="entry name" value="Family A G protein-coupled receptor-like"/>
    <property type="match status" value="1"/>
</dbReference>
<keyword evidence="2 14" id="KW-1003">Cell membrane</keyword>
<feature type="domain" description="G-protein coupled receptors family 1 profile" evidence="15">
    <location>
        <begin position="39"/>
        <end position="304"/>
    </location>
</feature>
<reference evidence="16" key="1">
    <citation type="submission" date="2020-07" db="EMBL/GenBank/DDBJ databases">
        <title>A long reads based de novo assembly of the rainbow trout Arlee double haploid line genome.</title>
        <authorList>
            <person name="Gao G."/>
            <person name="Palti Y."/>
        </authorList>
    </citation>
    <scope>NUCLEOTIDE SEQUENCE [LARGE SCALE GENOMIC DNA]</scope>
</reference>
<evidence type="ECO:0000256" key="9">
    <source>
        <dbReference type="ARBA" id="ARBA00023157"/>
    </source>
</evidence>
<dbReference type="GO" id="GO:0005549">
    <property type="term" value="F:odorant binding"/>
    <property type="evidence" value="ECO:0007669"/>
    <property type="project" value="TreeGrafter"/>
</dbReference>
<evidence type="ECO:0000256" key="14">
    <source>
        <dbReference type="RuleBase" id="RU363047"/>
    </source>
</evidence>
<dbReference type="GO" id="GO:0004930">
    <property type="term" value="F:G protein-coupled receptor activity"/>
    <property type="evidence" value="ECO:0007669"/>
    <property type="project" value="UniProtKB-KW"/>
</dbReference>
<keyword evidence="8 14" id="KW-0472">Membrane</keyword>
<name>A0A8C7TXD9_ONCMY</name>
<feature type="transmembrane region" description="Helical" evidence="14">
    <location>
        <begin position="282"/>
        <end position="299"/>
    </location>
</feature>
<feature type="transmembrane region" description="Helical" evidence="14">
    <location>
        <begin position="100"/>
        <end position="118"/>
    </location>
</feature>
<feature type="transmembrane region" description="Helical" evidence="14">
    <location>
        <begin position="243"/>
        <end position="262"/>
    </location>
</feature>
<keyword evidence="5 14" id="KW-0552">Olfaction</keyword>
<dbReference type="GO" id="GO:0005886">
    <property type="term" value="C:plasma membrane"/>
    <property type="evidence" value="ECO:0007669"/>
    <property type="project" value="UniProtKB-SubCell"/>
</dbReference>
<dbReference type="Ensembl" id="ENSOMYT00000093549.2">
    <property type="protein sequence ID" value="ENSOMYP00000085827.2"/>
    <property type="gene ID" value="ENSOMYG00000039745.2"/>
</dbReference>
<comment type="similarity">
    <text evidence="13">Belongs to the G-protein coupled receptor 1 family.</text>
</comment>
<keyword evidence="9" id="KW-1015">Disulfide bond</keyword>
<evidence type="ECO:0000256" key="13">
    <source>
        <dbReference type="RuleBase" id="RU000688"/>
    </source>
</evidence>
<dbReference type="GeneTree" id="ENSGT00950000183023"/>
<evidence type="ECO:0000256" key="12">
    <source>
        <dbReference type="ARBA" id="ARBA00023224"/>
    </source>
</evidence>
<sequence>MENSTQVKLFYLFGLQETFNNKSVYFTLSLITYLLIITVNLTLIITIIQQKGLHEPMYIFLCSLCVNGLYGTAGFYPKFLLDLQSDVQGISYGGCLTQTYVIYTSVMCEMSTLTVMSYDRYVAICRPLLYHTIYNNIMTLNRVCILICVIWLYSFAKSIKTLTLTIRLGLCVNVIDKVYCDNYLVVKLACSTSDTTVNKIYGLCGIVLSVPVPLITIVLSYIKILTICLNSSIETRQKAFSTCSPHLASLLNFSFGCFLTLLQSRFDSPMRNVPTVLHTFLSVYYLMLLYKLLLLLFNLKKKVN</sequence>
<dbReference type="InterPro" id="IPR000276">
    <property type="entry name" value="GPCR_Rhodpsn"/>
</dbReference>
<evidence type="ECO:0000313" key="16">
    <source>
        <dbReference type="Ensembl" id="ENSOMYP00000085827.2"/>
    </source>
</evidence>
<reference evidence="16" key="3">
    <citation type="submission" date="2025-09" db="UniProtKB">
        <authorList>
            <consortium name="Ensembl"/>
        </authorList>
    </citation>
    <scope>IDENTIFICATION</scope>
</reference>
<evidence type="ECO:0000256" key="4">
    <source>
        <dbReference type="ARBA" id="ARBA00022692"/>
    </source>
</evidence>
<evidence type="ECO:0000256" key="3">
    <source>
        <dbReference type="ARBA" id="ARBA00022606"/>
    </source>
</evidence>
<evidence type="ECO:0000256" key="8">
    <source>
        <dbReference type="ARBA" id="ARBA00023136"/>
    </source>
</evidence>
<feature type="transmembrane region" description="Helical" evidence="14">
    <location>
        <begin position="57"/>
        <end position="76"/>
    </location>
</feature>
<keyword evidence="12 13" id="KW-0807">Transducer</keyword>
<feature type="transmembrane region" description="Helical" evidence="14">
    <location>
        <begin position="139"/>
        <end position="156"/>
    </location>
</feature>
<protein>
    <recommendedName>
        <fullName evidence="14">Olfactory receptor</fullName>
    </recommendedName>
</protein>
<keyword evidence="11" id="KW-0325">Glycoprotein</keyword>
<evidence type="ECO:0000313" key="17">
    <source>
        <dbReference type="Proteomes" id="UP000694395"/>
    </source>
</evidence>
<dbReference type="InterPro" id="IPR017452">
    <property type="entry name" value="GPCR_Rhodpsn_7TM"/>
</dbReference>
<accession>A0A8C7TXD9</accession>
<keyword evidence="4 13" id="KW-0812">Transmembrane</keyword>
<evidence type="ECO:0000256" key="5">
    <source>
        <dbReference type="ARBA" id="ARBA00022725"/>
    </source>
</evidence>
<feature type="transmembrane region" description="Helical" evidence="14">
    <location>
        <begin position="24"/>
        <end position="45"/>
    </location>
</feature>
<dbReference type="InterPro" id="IPR052921">
    <property type="entry name" value="GPCR1_Superfamily_Member"/>
</dbReference>
<dbReference type="Gene3D" id="1.20.1070.10">
    <property type="entry name" value="Rhodopsin 7-helix transmembrane proteins"/>
    <property type="match status" value="1"/>
</dbReference>
<evidence type="ECO:0000256" key="1">
    <source>
        <dbReference type="ARBA" id="ARBA00004651"/>
    </source>
</evidence>
<dbReference type="Proteomes" id="UP000694395">
    <property type="component" value="Chromosome 27"/>
</dbReference>
<proteinExistence type="inferred from homology"/>
<dbReference type="PRINTS" id="PR00245">
    <property type="entry name" value="OLFACTORYR"/>
</dbReference>
<keyword evidence="10 13" id="KW-0675">Receptor</keyword>
<dbReference type="PROSITE" id="PS50262">
    <property type="entry name" value="G_PROTEIN_RECEP_F1_2"/>
    <property type="match status" value="1"/>
</dbReference>
<dbReference type="PRINTS" id="PR00237">
    <property type="entry name" value="GPCRRHODOPSN"/>
</dbReference>
<keyword evidence="7 13" id="KW-0297">G-protein coupled receptor</keyword>
<dbReference type="Pfam" id="PF13853">
    <property type="entry name" value="7tm_4"/>
    <property type="match status" value="1"/>
</dbReference>
<evidence type="ECO:0000256" key="6">
    <source>
        <dbReference type="ARBA" id="ARBA00022989"/>
    </source>
</evidence>
<keyword evidence="3 14" id="KW-0716">Sensory transduction</keyword>
<evidence type="ECO:0000256" key="11">
    <source>
        <dbReference type="ARBA" id="ARBA00023180"/>
    </source>
</evidence>
<dbReference type="PANTHER" id="PTHR26451:SF885">
    <property type="entry name" value="OLFACTORY RECEPTOR"/>
    <property type="match status" value="1"/>
</dbReference>
<dbReference type="InterPro" id="IPR000725">
    <property type="entry name" value="Olfact_rcpt"/>
</dbReference>
<keyword evidence="17" id="KW-1185">Reference proteome</keyword>
<evidence type="ECO:0000256" key="2">
    <source>
        <dbReference type="ARBA" id="ARBA00022475"/>
    </source>
</evidence>
<feature type="transmembrane region" description="Helical" evidence="14">
    <location>
        <begin position="200"/>
        <end position="222"/>
    </location>
</feature>
<dbReference type="AlphaFoldDB" id="A0A8C7TXD9"/>
<dbReference type="PANTHER" id="PTHR26451">
    <property type="entry name" value="G_PROTEIN_RECEP_F1_2 DOMAIN-CONTAINING PROTEIN"/>
    <property type="match status" value="1"/>
</dbReference>
<dbReference type="GO" id="GO:0004984">
    <property type="term" value="F:olfactory receptor activity"/>
    <property type="evidence" value="ECO:0007669"/>
    <property type="project" value="InterPro"/>
</dbReference>
<evidence type="ECO:0000259" key="15">
    <source>
        <dbReference type="PROSITE" id="PS50262"/>
    </source>
</evidence>
<comment type="subcellular location">
    <subcellularLocation>
        <location evidence="1 14">Cell membrane</location>
        <topology evidence="1 14">Multi-pass membrane protein</topology>
    </subcellularLocation>
</comment>
<evidence type="ECO:0000256" key="7">
    <source>
        <dbReference type="ARBA" id="ARBA00023040"/>
    </source>
</evidence>
<dbReference type="FunFam" id="1.20.1070.10:FF:000024">
    <property type="entry name" value="Olfactory receptor"/>
    <property type="match status" value="1"/>
</dbReference>
<evidence type="ECO:0000256" key="10">
    <source>
        <dbReference type="ARBA" id="ARBA00023170"/>
    </source>
</evidence>
<dbReference type="PROSITE" id="PS00237">
    <property type="entry name" value="G_PROTEIN_RECEP_F1_1"/>
    <property type="match status" value="1"/>
</dbReference>
<reference evidence="16" key="2">
    <citation type="submission" date="2025-08" db="UniProtKB">
        <authorList>
            <consortium name="Ensembl"/>
        </authorList>
    </citation>
    <scope>IDENTIFICATION</scope>
</reference>